<keyword evidence="5" id="KW-1185">Reference proteome</keyword>
<evidence type="ECO:0000256" key="1">
    <source>
        <dbReference type="ARBA" id="ARBA00008779"/>
    </source>
</evidence>
<accession>A0A5C7AZ68</accession>
<proteinExistence type="inferred from homology"/>
<keyword evidence="2" id="KW-0378">Hydrolase</keyword>
<comment type="caution">
    <text evidence="4">The sequence shown here is derived from an EMBL/GenBank/DDBJ whole genome shotgun (WGS) entry which is preliminary data.</text>
</comment>
<sequence>MKKLVILLIIFQTSIFKSQNTSEEKPNIIVVLADDVGVGDISKYRRLHNPKIIVETPNIDKLATSGMMFTNAHAPAALCATSRYSIMTGNYNYRSPSPWGVWGGYSKGVFTEETLTLGRLMKKANYNTAFIGKWHLGCGFKDKRKPNKVYEAKTDKDKFNINVDISEIVSDGPMQNGFDYSFTLPSGIQNVPYAAYENDQWFPLDKHSLIGIVDAEFYRKLGFTLNKKEGYGDSMWQPSKIGPLIANKAVNYIKKYANKKQPFFMYYCSQAVHTPHDAPHEINGVKIKGTTPSKHLDMVKELDVQIKMMIEELKRQGIYENTVFIFTSDNGGLHVDGDTWNAHHEPSDIYRGSKNDPYEGGSRVPFIVSWPNKIKANTKSNEPVLGTDIMATLSAISKTKIHNNQALDSYNLMPFLNNNTKAKKRSHIMLQGGSHKEVMIIKDGWKLIIQIDKKDKTNNTRTPIALFNLNENIWEHETFNFINTPKYKSKVKRLFELYNQTRDSGVKTGRYF</sequence>
<dbReference type="SUPFAM" id="SSF53649">
    <property type="entry name" value="Alkaline phosphatase-like"/>
    <property type="match status" value="1"/>
</dbReference>
<dbReference type="AlphaFoldDB" id="A0A5C7AZ68"/>
<dbReference type="PANTHER" id="PTHR42693">
    <property type="entry name" value="ARYLSULFATASE FAMILY MEMBER"/>
    <property type="match status" value="1"/>
</dbReference>
<dbReference type="Proteomes" id="UP000321790">
    <property type="component" value="Unassembled WGS sequence"/>
</dbReference>
<dbReference type="PANTHER" id="PTHR42693:SF53">
    <property type="entry name" value="ENDO-4-O-SULFATASE"/>
    <property type="match status" value="1"/>
</dbReference>
<organism evidence="4 5">
    <name type="scientific">Seonamhaeicola algicola</name>
    <dbReference type="NCBI Taxonomy" id="1719036"/>
    <lineage>
        <taxon>Bacteria</taxon>
        <taxon>Pseudomonadati</taxon>
        <taxon>Bacteroidota</taxon>
        <taxon>Flavobacteriia</taxon>
        <taxon>Flavobacteriales</taxon>
        <taxon>Flavobacteriaceae</taxon>
    </lineage>
</organism>
<dbReference type="GO" id="GO:0004065">
    <property type="term" value="F:arylsulfatase activity"/>
    <property type="evidence" value="ECO:0007669"/>
    <property type="project" value="TreeGrafter"/>
</dbReference>
<evidence type="ECO:0000313" key="4">
    <source>
        <dbReference type="EMBL" id="TXE13908.1"/>
    </source>
</evidence>
<dbReference type="InterPro" id="IPR017850">
    <property type="entry name" value="Alkaline_phosphatase_core_sf"/>
</dbReference>
<reference evidence="5" key="1">
    <citation type="submission" date="2019-08" db="EMBL/GenBank/DDBJ databases">
        <title>Seonamhaeicola sediminis sp. nov., isolated from marine sediment.</title>
        <authorList>
            <person name="Cao W.R."/>
        </authorList>
    </citation>
    <scope>NUCLEOTIDE SEQUENCE [LARGE SCALE GENOMIC DNA]</scope>
    <source>
        <strain evidence="5">Gy8</strain>
    </source>
</reference>
<dbReference type="EMBL" id="VOSC01000007">
    <property type="protein sequence ID" value="TXE13908.1"/>
    <property type="molecule type" value="Genomic_DNA"/>
</dbReference>
<dbReference type="Pfam" id="PF00884">
    <property type="entry name" value="Sulfatase"/>
    <property type="match status" value="1"/>
</dbReference>
<evidence type="ECO:0000259" key="3">
    <source>
        <dbReference type="Pfam" id="PF00884"/>
    </source>
</evidence>
<evidence type="ECO:0000313" key="5">
    <source>
        <dbReference type="Proteomes" id="UP000321790"/>
    </source>
</evidence>
<dbReference type="OrthoDB" id="9765065at2"/>
<comment type="similarity">
    <text evidence="1">Belongs to the sulfatase family.</text>
</comment>
<dbReference type="Gene3D" id="3.40.720.10">
    <property type="entry name" value="Alkaline Phosphatase, subunit A"/>
    <property type="match status" value="1"/>
</dbReference>
<dbReference type="InterPro" id="IPR050738">
    <property type="entry name" value="Sulfatase"/>
</dbReference>
<dbReference type="RefSeq" id="WP_147130982.1">
    <property type="nucleotide sequence ID" value="NZ_VOSC01000007.1"/>
</dbReference>
<gene>
    <name evidence="4" type="ORF">FUA26_02185</name>
</gene>
<name>A0A5C7AZ68_9FLAO</name>
<evidence type="ECO:0000256" key="2">
    <source>
        <dbReference type="ARBA" id="ARBA00022801"/>
    </source>
</evidence>
<protein>
    <submittedName>
        <fullName evidence="4">Arylsulfatase</fullName>
    </submittedName>
</protein>
<dbReference type="CDD" id="cd16143">
    <property type="entry name" value="ARS_like"/>
    <property type="match status" value="1"/>
</dbReference>
<feature type="domain" description="Sulfatase N-terminal" evidence="3">
    <location>
        <begin position="26"/>
        <end position="394"/>
    </location>
</feature>
<dbReference type="InterPro" id="IPR000917">
    <property type="entry name" value="Sulfatase_N"/>
</dbReference>